<proteinExistence type="inferred from homology"/>
<evidence type="ECO:0000259" key="10">
    <source>
        <dbReference type="Pfam" id="PF05922"/>
    </source>
</evidence>
<dbReference type="SUPFAM" id="SSF52743">
    <property type="entry name" value="Subtilisin-like"/>
    <property type="match status" value="1"/>
</dbReference>
<comment type="caution">
    <text evidence="12">The sequence shown here is derived from an EMBL/GenBank/DDBJ whole genome shotgun (WGS) entry which is preliminary data.</text>
</comment>
<evidence type="ECO:0000313" key="13">
    <source>
        <dbReference type="Proteomes" id="UP000283530"/>
    </source>
</evidence>
<evidence type="ECO:0000259" key="11">
    <source>
        <dbReference type="Pfam" id="PF17766"/>
    </source>
</evidence>
<evidence type="ECO:0000256" key="6">
    <source>
        <dbReference type="PIRSR" id="PIRSR615500-1"/>
    </source>
</evidence>
<keyword evidence="3 8" id="KW-0732">Signal</keyword>
<evidence type="ECO:0000256" key="7">
    <source>
        <dbReference type="PROSITE-ProRule" id="PRU01240"/>
    </source>
</evidence>
<feature type="chain" id="PRO_5019047103" evidence="8">
    <location>
        <begin position="25"/>
        <end position="651"/>
    </location>
</feature>
<accession>A0A443P4X0</accession>
<gene>
    <name evidence="12" type="ORF">CKAN_01467100</name>
</gene>
<dbReference type="InterPro" id="IPR037045">
    <property type="entry name" value="S8pro/Inhibitor_I9_sf"/>
</dbReference>
<dbReference type="STRING" id="337451.A0A443P4X0"/>
<dbReference type="CDD" id="cd04852">
    <property type="entry name" value="Peptidases_S8_3"/>
    <property type="match status" value="1"/>
</dbReference>
<dbReference type="InterPro" id="IPR036852">
    <property type="entry name" value="Peptidase_S8/S53_dom_sf"/>
</dbReference>
<dbReference type="Pfam" id="PF00082">
    <property type="entry name" value="Peptidase_S8"/>
    <property type="match status" value="2"/>
</dbReference>
<feature type="active site" description="Charge relay system" evidence="6 7">
    <location>
        <position position="142"/>
    </location>
</feature>
<dbReference type="InterPro" id="IPR045051">
    <property type="entry name" value="SBT"/>
</dbReference>
<dbReference type="PROSITE" id="PS00138">
    <property type="entry name" value="SUBTILASE_SER"/>
    <property type="match status" value="1"/>
</dbReference>
<dbReference type="Pfam" id="PF17766">
    <property type="entry name" value="fn3_6"/>
    <property type="match status" value="1"/>
</dbReference>
<dbReference type="InterPro" id="IPR023828">
    <property type="entry name" value="Peptidase_S8_Ser-AS"/>
</dbReference>
<dbReference type="Pfam" id="PF05922">
    <property type="entry name" value="Inhibitor_I9"/>
    <property type="match status" value="1"/>
</dbReference>
<dbReference type="Gene3D" id="3.30.70.80">
    <property type="entry name" value="Peptidase S8 propeptide/proteinase inhibitor I9"/>
    <property type="match status" value="1"/>
</dbReference>
<feature type="active site" description="Charge relay system" evidence="6 7">
    <location>
        <position position="480"/>
    </location>
</feature>
<keyword evidence="13" id="KW-1185">Reference proteome</keyword>
<evidence type="ECO:0000256" key="8">
    <source>
        <dbReference type="SAM" id="SignalP"/>
    </source>
</evidence>
<reference evidence="12 13" key="1">
    <citation type="journal article" date="2019" name="Nat. Plants">
        <title>Stout camphor tree genome fills gaps in understanding of flowering plant genome evolution.</title>
        <authorList>
            <person name="Chaw S.M."/>
            <person name="Liu Y.C."/>
            <person name="Wu Y.W."/>
            <person name="Wang H.Y."/>
            <person name="Lin C.I."/>
            <person name="Wu C.S."/>
            <person name="Ke H.M."/>
            <person name="Chang L.Y."/>
            <person name="Hsu C.Y."/>
            <person name="Yang H.T."/>
            <person name="Sudianto E."/>
            <person name="Hsu M.H."/>
            <person name="Wu K.P."/>
            <person name="Wang L.N."/>
            <person name="Leebens-Mack J.H."/>
            <person name="Tsai I.J."/>
        </authorList>
    </citation>
    <scope>NUCLEOTIDE SEQUENCE [LARGE SCALE GENOMIC DNA]</scope>
    <source>
        <strain evidence="13">cv. Chaw 1501</strain>
        <tissue evidence="12">Young leaves</tissue>
    </source>
</reference>
<evidence type="ECO:0000256" key="4">
    <source>
        <dbReference type="ARBA" id="ARBA00022801"/>
    </source>
</evidence>
<evidence type="ECO:0000256" key="2">
    <source>
        <dbReference type="ARBA" id="ARBA00022670"/>
    </source>
</evidence>
<keyword evidence="2 7" id="KW-0645">Protease</keyword>
<dbReference type="InterPro" id="IPR041469">
    <property type="entry name" value="Subtilisin-like_FN3"/>
</dbReference>
<evidence type="ECO:0000256" key="5">
    <source>
        <dbReference type="ARBA" id="ARBA00022825"/>
    </source>
</evidence>
<dbReference type="PANTHER" id="PTHR10795">
    <property type="entry name" value="PROPROTEIN CONVERTASE SUBTILISIN/KEXIN"/>
    <property type="match status" value="1"/>
</dbReference>
<organism evidence="12 13">
    <name type="scientific">Cinnamomum micranthum f. kanehirae</name>
    <dbReference type="NCBI Taxonomy" id="337451"/>
    <lineage>
        <taxon>Eukaryota</taxon>
        <taxon>Viridiplantae</taxon>
        <taxon>Streptophyta</taxon>
        <taxon>Embryophyta</taxon>
        <taxon>Tracheophyta</taxon>
        <taxon>Spermatophyta</taxon>
        <taxon>Magnoliopsida</taxon>
        <taxon>Magnoliidae</taxon>
        <taxon>Laurales</taxon>
        <taxon>Lauraceae</taxon>
        <taxon>Cinnamomum</taxon>
    </lineage>
</organism>
<dbReference type="InterPro" id="IPR010259">
    <property type="entry name" value="S8pro/Inhibitor_I9"/>
</dbReference>
<feature type="signal peptide" evidence="8">
    <location>
        <begin position="1"/>
        <end position="24"/>
    </location>
</feature>
<feature type="domain" description="Peptidase S8/S53" evidence="9">
    <location>
        <begin position="133"/>
        <end position="280"/>
    </location>
</feature>
<dbReference type="OrthoDB" id="1925414at2759"/>
<feature type="domain" description="Peptidase S8/S53" evidence="9">
    <location>
        <begin position="410"/>
        <end position="499"/>
    </location>
</feature>
<dbReference type="GO" id="GO:0006508">
    <property type="term" value="P:proteolysis"/>
    <property type="evidence" value="ECO:0007669"/>
    <property type="project" value="UniProtKB-KW"/>
</dbReference>
<dbReference type="GO" id="GO:0004252">
    <property type="term" value="F:serine-type endopeptidase activity"/>
    <property type="evidence" value="ECO:0007669"/>
    <property type="project" value="UniProtKB-UniRule"/>
</dbReference>
<dbReference type="AlphaFoldDB" id="A0A443P4X0"/>
<dbReference type="Proteomes" id="UP000283530">
    <property type="component" value="Unassembled WGS sequence"/>
</dbReference>
<comment type="similarity">
    <text evidence="1 7">Belongs to the peptidase S8 family.</text>
</comment>
<sequence>MATSSHILLQWLLFITLLHLHIRSKVHIPCPHGPRSHAQGILQPPTMVCCYSATLNSLANANHATTPTLIYAYSHAIHGFSAILSPTELQSLKKSKGVIAIHPDMPVQIHTTHTHEFMSLNSNWGLWPVSNYGEDVIIGVVDTGIWPESASFSDKGITQVPARWKGECVESTDFNSSMCNRKLIGARYYNKGFLSHYPIHIGVNSTRDTDGHGAHTSSTAAGSFVEGASFFGYAAGTASGMAPGARVAMYKAIWDGGIGYSSDVLAAIDQAIADGVDVISVIGLWTTPFPSRSNGNCIIHGHGKEHFFCRCFSGERRTCCCDCTKFSSMDANGASAIDRKFAGTVTLGNGATLIGMSLFPANALILDVPLIYSDSIKACDSTTDLSSAKDSIVFCDYIRPPLVQMSQVCNSGAAGAIIPAPTVGAYSSRGPSLISRAILKPDLVASGSRILAAYPPNVPAARLASGVALSSEFQLITGTSMACPHVAGVAALLKGAHPGALIYDAGARDYVNFLCSLNYTNNEMMMITRGSSYNCSNPSSDLNFPSFIAVFNPNNNTSATSKVVQQFQRTVTYVAKGPSTYTAKVVLMPGLSARVVPDTLVFQGKNEKLNFTLSMEGSLEGEGMVLYGSLIWVDEDVKHRVRSPIVVTNVL</sequence>
<name>A0A443P4X0_9MAGN</name>
<dbReference type="PROSITE" id="PS51892">
    <property type="entry name" value="SUBTILASE"/>
    <property type="match status" value="1"/>
</dbReference>
<dbReference type="InterPro" id="IPR000209">
    <property type="entry name" value="Peptidase_S8/S53_dom"/>
</dbReference>
<dbReference type="Gene3D" id="3.40.50.200">
    <property type="entry name" value="Peptidase S8/S53 domain"/>
    <property type="match status" value="2"/>
</dbReference>
<keyword evidence="5 7" id="KW-0720">Serine protease</keyword>
<dbReference type="InterPro" id="IPR034197">
    <property type="entry name" value="Peptidases_S8_3"/>
</dbReference>
<evidence type="ECO:0000313" key="12">
    <source>
        <dbReference type="EMBL" id="RWR85798.1"/>
    </source>
</evidence>
<evidence type="ECO:0000259" key="9">
    <source>
        <dbReference type="Pfam" id="PF00082"/>
    </source>
</evidence>
<evidence type="ECO:0000256" key="1">
    <source>
        <dbReference type="ARBA" id="ARBA00011073"/>
    </source>
</evidence>
<dbReference type="EMBL" id="QPKB01000005">
    <property type="protein sequence ID" value="RWR85798.1"/>
    <property type="molecule type" value="Genomic_DNA"/>
</dbReference>
<protein>
    <submittedName>
        <fullName evidence="12">Subtilisin-like protein protease SBT1.9</fullName>
    </submittedName>
</protein>
<dbReference type="InterPro" id="IPR015500">
    <property type="entry name" value="Peptidase_S8_subtilisin-rel"/>
</dbReference>
<feature type="domain" description="Inhibitor I9" evidence="10">
    <location>
        <begin position="52"/>
        <end position="110"/>
    </location>
</feature>
<evidence type="ECO:0000256" key="3">
    <source>
        <dbReference type="ARBA" id="ARBA00022729"/>
    </source>
</evidence>
<feature type="active site" description="Charge relay system" evidence="6 7">
    <location>
        <position position="212"/>
    </location>
</feature>
<keyword evidence="4 7" id="KW-0378">Hydrolase</keyword>
<dbReference type="Gene3D" id="2.60.40.2310">
    <property type="match status" value="1"/>
</dbReference>
<dbReference type="PRINTS" id="PR00723">
    <property type="entry name" value="SUBTILISIN"/>
</dbReference>
<feature type="domain" description="Subtilisin-like protease fibronectin type-III" evidence="11">
    <location>
        <begin position="541"/>
        <end position="647"/>
    </location>
</feature>